<feature type="transmembrane region" description="Helical" evidence="1">
    <location>
        <begin position="368"/>
        <end position="387"/>
    </location>
</feature>
<feature type="transmembrane region" description="Helical" evidence="1">
    <location>
        <begin position="394"/>
        <end position="413"/>
    </location>
</feature>
<comment type="caution">
    <text evidence="2">The sequence shown here is derived from an EMBL/GenBank/DDBJ whole genome shotgun (WGS) entry which is preliminary data.</text>
</comment>
<feature type="transmembrane region" description="Helical" evidence="1">
    <location>
        <begin position="109"/>
        <end position="131"/>
    </location>
</feature>
<name>A0A542DS45_AMYCI</name>
<feature type="transmembrane region" description="Helical" evidence="1">
    <location>
        <begin position="284"/>
        <end position="302"/>
    </location>
</feature>
<keyword evidence="1" id="KW-0472">Membrane</keyword>
<evidence type="ECO:0000256" key="1">
    <source>
        <dbReference type="SAM" id="Phobius"/>
    </source>
</evidence>
<feature type="transmembrane region" description="Helical" evidence="1">
    <location>
        <begin position="221"/>
        <end position="243"/>
    </location>
</feature>
<feature type="transmembrane region" description="Helical" evidence="1">
    <location>
        <begin position="198"/>
        <end position="215"/>
    </location>
</feature>
<dbReference type="Proteomes" id="UP000320876">
    <property type="component" value="Unassembled WGS sequence"/>
</dbReference>
<dbReference type="AlphaFoldDB" id="A0A542DS45"/>
<keyword evidence="1" id="KW-1133">Transmembrane helix</keyword>
<evidence type="ECO:0000313" key="3">
    <source>
        <dbReference type="Proteomes" id="UP000320876"/>
    </source>
</evidence>
<feature type="transmembrane region" description="Helical" evidence="1">
    <location>
        <begin position="425"/>
        <end position="445"/>
    </location>
</feature>
<sequence>MAEPTTELVRTLGTSLPAPADELHVAAALESQGITDAVARDTYGHPDVFALAGTLLGELDGGGVADRAHSERPRPRRWRVLTHGPLYALPSVVYPTVFLALGMRAAVPALVLATASGWVFGMGMAAAAHWLTGTARPAAAAAAMRAFALAGLGFAVVGATGLAVLGGHGVGVVAFAVAQVAFQLATGVLVFRGLEHRVAVLMVPACVAGLIHLASGRAGALTVPTLLVAGVSVLSLVFTAALATRRAGPSPGFAGMARTVLPAMCYAVVCATLLLFTAARYVTAGWDLAIAAAPLVLAMGTLEWRSHRFDEQVAGLLRRARSAAEFGREVWRVLLREVTVCLLALGGLGLLLLGGLAAAGLLTSRGALLVDAHILLGSAFFAGFVLANRGRAGILLAVSTGVVAANVLATSTLAEFLEPHGEVPIFFASNALLLLLLLTALRASLGRVHHYQ</sequence>
<feature type="transmembrane region" description="Helical" evidence="1">
    <location>
        <begin position="84"/>
        <end position="103"/>
    </location>
</feature>
<proteinExistence type="predicted"/>
<feature type="transmembrane region" description="Helical" evidence="1">
    <location>
        <begin position="338"/>
        <end position="362"/>
    </location>
</feature>
<dbReference type="OrthoDB" id="4339140at2"/>
<organism evidence="2 3">
    <name type="scientific">Amycolatopsis cihanbeyliensis</name>
    <dbReference type="NCBI Taxonomy" id="1128664"/>
    <lineage>
        <taxon>Bacteria</taxon>
        <taxon>Bacillati</taxon>
        <taxon>Actinomycetota</taxon>
        <taxon>Actinomycetes</taxon>
        <taxon>Pseudonocardiales</taxon>
        <taxon>Pseudonocardiaceae</taxon>
        <taxon>Amycolatopsis</taxon>
    </lineage>
</organism>
<gene>
    <name evidence="2" type="ORF">FB471_5654</name>
</gene>
<keyword evidence="3" id="KW-1185">Reference proteome</keyword>
<dbReference type="RefSeq" id="WP_142001291.1">
    <property type="nucleotide sequence ID" value="NZ_VFML01000001.1"/>
</dbReference>
<reference evidence="2 3" key="1">
    <citation type="submission" date="2019-06" db="EMBL/GenBank/DDBJ databases">
        <title>Sequencing the genomes of 1000 actinobacteria strains.</title>
        <authorList>
            <person name="Klenk H.-P."/>
        </authorList>
    </citation>
    <scope>NUCLEOTIDE SEQUENCE [LARGE SCALE GENOMIC DNA]</scope>
    <source>
        <strain evidence="2 3">DSM 45679</strain>
    </source>
</reference>
<keyword evidence="1" id="KW-0812">Transmembrane</keyword>
<dbReference type="EMBL" id="VFML01000001">
    <property type="protein sequence ID" value="TQJ05814.1"/>
    <property type="molecule type" value="Genomic_DNA"/>
</dbReference>
<feature type="transmembrane region" description="Helical" evidence="1">
    <location>
        <begin position="255"/>
        <end position="278"/>
    </location>
</feature>
<feature type="transmembrane region" description="Helical" evidence="1">
    <location>
        <begin position="143"/>
        <end position="164"/>
    </location>
</feature>
<feature type="transmembrane region" description="Helical" evidence="1">
    <location>
        <begin position="170"/>
        <end position="191"/>
    </location>
</feature>
<accession>A0A542DS45</accession>
<evidence type="ECO:0000313" key="2">
    <source>
        <dbReference type="EMBL" id="TQJ05814.1"/>
    </source>
</evidence>
<protein>
    <submittedName>
        <fullName evidence="2">Uncharacterized protein</fullName>
    </submittedName>
</protein>